<organism evidence="6 7">
    <name type="scientific">Lysobacter hankyongensis</name>
    <dbReference type="NCBI Taxonomy" id="1176535"/>
    <lineage>
        <taxon>Bacteria</taxon>
        <taxon>Pseudomonadati</taxon>
        <taxon>Pseudomonadota</taxon>
        <taxon>Gammaproteobacteria</taxon>
        <taxon>Lysobacterales</taxon>
        <taxon>Lysobacteraceae</taxon>
        <taxon>Lysobacter</taxon>
    </lineage>
</organism>
<reference evidence="7" key="1">
    <citation type="journal article" date="2019" name="Int. J. Syst. Evol. Microbiol.">
        <title>The Global Catalogue of Microorganisms (GCM) 10K type strain sequencing project: providing services to taxonomists for standard genome sequencing and annotation.</title>
        <authorList>
            <consortium name="The Broad Institute Genomics Platform"/>
            <consortium name="The Broad Institute Genome Sequencing Center for Infectious Disease"/>
            <person name="Wu L."/>
            <person name="Ma J."/>
        </authorList>
    </citation>
    <scope>NUCLEOTIDE SEQUENCE [LARGE SCALE GENOMIC DNA]</scope>
    <source>
        <strain evidence="7">JCM 18204</strain>
    </source>
</reference>
<evidence type="ECO:0000313" key="6">
    <source>
        <dbReference type="EMBL" id="GAA4783885.1"/>
    </source>
</evidence>
<evidence type="ECO:0000256" key="4">
    <source>
        <dbReference type="ARBA" id="ARBA00022840"/>
    </source>
</evidence>
<evidence type="ECO:0000259" key="5">
    <source>
        <dbReference type="Pfam" id="PF00580"/>
    </source>
</evidence>
<dbReference type="Proteomes" id="UP001499959">
    <property type="component" value="Unassembled WGS sequence"/>
</dbReference>
<keyword evidence="7" id="KW-1185">Reference proteome</keyword>
<feature type="domain" description="UvrD-like helicase ATP-binding" evidence="5">
    <location>
        <begin position="106"/>
        <end position="187"/>
    </location>
</feature>
<dbReference type="Gene3D" id="3.40.50.300">
    <property type="entry name" value="P-loop containing nucleotide triphosphate hydrolases"/>
    <property type="match status" value="2"/>
</dbReference>
<gene>
    <name evidence="6" type="ORF">GCM10023307_05720</name>
</gene>
<proteinExistence type="predicted"/>
<dbReference type="InterPro" id="IPR000212">
    <property type="entry name" value="DNA_helicase_UvrD/REP"/>
</dbReference>
<sequence length="682" mass="74978">MSGEQLEVHVRENGRVVATIQRPLRELDGKPAITYRKQLWLLSGNSIEIGGTAAAPVPPPAPQQLPADAEEAFEREILVRSQPPPPLPPEIEDIGANAPTWQDDPVAEPPDARLIVDAGPGTGKTHAACARVAAMVGNGIPASRICLVSFTRTAVVEIRNRIARALEEPGDAASVRIITLDAFAWAVHSGFMKEAALTGSYEDNINAALQLLREDQDVRDDLARMEHLIVDEAQDIVGPRADLILAMVDGLNPDSGITVFADRAQAIYAFAEGEDDSNGTNLLDALAARGFRQMQLTEVHRTADPNLLAIFTGLRRDLLSGRKVNIEKHVKSEIRRLAHADAGEVANLKLDTLPDDALVLMRNRLDVLIASSHAGLLPHRLRLSGMPICVRSWVAQMFWDHSQRRISRDDFEKRWHERDIQAPFDCAEAWSRCVEVAGDSVYVVDLHALRKVLARTNPPMQFCTPEFGTAGPILGTIHASKGREAPTVYLYLQETAVADETGEESRVMFVGATRPRERLLVGTAGAHCGTKVNGRVWRRTGSSIQVEVGRPHDIEPSGLVGRSFFARQEDALATQAAWANQPRRLRLMLRAESTVGWHFTINDGEQRLGGLSERFGADIGKIAWHLNKSISWLAYGRSIGLRTMVVAPDSPHLESMLEPWKSSGFFYAPLLTSFSPTKPKSR</sequence>
<dbReference type="Pfam" id="PF00580">
    <property type="entry name" value="UvrD-helicase"/>
    <property type="match status" value="2"/>
</dbReference>
<evidence type="ECO:0000256" key="1">
    <source>
        <dbReference type="ARBA" id="ARBA00022741"/>
    </source>
</evidence>
<evidence type="ECO:0000256" key="2">
    <source>
        <dbReference type="ARBA" id="ARBA00022801"/>
    </source>
</evidence>
<keyword evidence="1" id="KW-0547">Nucleotide-binding</keyword>
<dbReference type="SUPFAM" id="SSF52540">
    <property type="entry name" value="P-loop containing nucleoside triphosphate hydrolases"/>
    <property type="match status" value="1"/>
</dbReference>
<dbReference type="InterPro" id="IPR027417">
    <property type="entry name" value="P-loop_NTPase"/>
</dbReference>
<accession>A0ABP9ANV2</accession>
<protein>
    <recommendedName>
        <fullName evidence="5">UvrD-like helicase ATP-binding domain-containing protein</fullName>
    </recommendedName>
</protein>
<dbReference type="InterPro" id="IPR014016">
    <property type="entry name" value="UvrD-like_ATP-bd"/>
</dbReference>
<keyword evidence="2" id="KW-0378">Hydrolase</keyword>
<dbReference type="EMBL" id="BAABJE010000001">
    <property type="protein sequence ID" value="GAA4783885.1"/>
    <property type="molecule type" value="Genomic_DNA"/>
</dbReference>
<dbReference type="PANTHER" id="PTHR11070">
    <property type="entry name" value="UVRD / RECB / PCRA DNA HELICASE FAMILY MEMBER"/>
    <property type="match status" value="1"/>
</dbReference>
<evidence type="ECO:0000256" key="3">
    <source>
        <dbReference type="ARBA" id="ARBA00022806"/>
    </source>
</evidence>
<keyword evidence="4" id="KW-0067">ATP-binding</keyword>
<keyword evidence="3" id="KW-0347">Helicase</keyword>
<evidence type="ECO:0000313" key="7">
    <source>
        <dbReference type="Proteomes" id="UP001499959"/>
    </source>
</evidence>
<dbReference type="RefSeq" id="WP_345301749.1">
    <property type="nucleotide sequence ID" value="NZ_BAABJE010000001.1"/>
</dbReference>
<comment type="caution">
    <text evidence="6">The sequence shown here is derived from an EMBL/GenBank/DDBJ whole genome shotgun (WGS) entry which is preliminary data.</text>
</comment>
<feature type="domain" description="UvrD-like helicase ATP-binding" evidence="5">
    <location>
        <begin position="200"/>
        <end position="273"/>
    </location>
</feature>
<name>A0ABP9ANV2_9GAMM</name>